<evidence type="ECO:0000256" key="9">
    <source>
        <dbReference type="ARBA" id="ARBA00023136"/>
    </source>
</evidence>
<feature type="transmembrane region" description="Helical" evidence="11">
    <location>
        <begin position="53"/>
        <end position="72"/>
    </location>
</feature>
<dbReference type="Pfam" id="PF09335">
    <property type="entry name" value="VTT_dom"/>
    <property type="match status" value="1"/>
</dbReference>
<feature type="compositionally biased region" description="Basic and acidic residues" evidence="10">
    <location>
        <begin position="1"/>
        <end position="14"/>
    </location>
</feature>
<evidence type="ECO:0000256" key="5">
    <source>
        <dbReference type="ARBA" id="ARBA00020673"/>
    </source>
</evidence>
<dbReference type="PANTHER" id="PTHR47549">
    <property type="entry name" value="GOLGI APPARATUS MEMBRANE PROTEIN TVP38-RELATED"/>
    <property type="match status" value="1"/>
</dbReference>
<evidence type="ECO:0000256" key="1">
    <source>
        <dbReference type="ARBA" id="ARBA00002978"/>
    </source>
</evidence>
<evidence type="ECO:0000256" key="6">
    <source>
        <dbReference type="ARBA" id="ARBA00022692"/>
    </source>
</evidence>
<feature type="transmembrane region" description="Helical" evidence="11">
    <location>
        <begin position="93"/>
        <end position="117"/>
    </location>
</feature>
<keyword evidence="7 11" id="KW-1133">Transmembrane helix</keyword>
<sequence length="304" mass="33753">MHEEGEFRDVERQAVVRTPSPTPSETGMLEGSIWNPTGKKKTQWRECMSKDSLVSFAILGISIALVVVFLVFQQRIIDGLKPFGDWLHRTPGAWLIPIAILFVLSFPPLFGSGIFAILCGTVWGVWIGFGIVTAGTILGELANFYLFKWCCIRYGKTWEDKYLMYALWSQVVREGGFIIPTIMRMTSYPGHFLTAIFATCGMGGWEFLIGALLSSPKQLATVYLGVAQSNTSALAGAKAGIIVGLTSITYIALWYIGRKIDQVKVKVIYERRKRRQAQMLRAGASLELPEHPPPSSSTRILAQP</sequence>
<accession>A0A1M2VDU4</accession>
<name>A0A1M2VDU4_TRAPU</name>
<dbReference type="PANTHER" id="PTHR47549:SF2">
    <property type="entry name" value="GOLGI APPARATUS MEMBRANE PROTEIN TVP38"/>
    <property type="match status" value="1"/>
</dbReference>
<gene>
    <name evidence="13" type="ORF">TRAPUB_3326</name>
</gene>
<dbReference type="STRING" id="154538.A0A1M2VDU4"/>
<comment type="subcellular location">
    <subcellularLocation>
        <location evidence="2">Golgi apparatus membrane</location>
        <topology evidence="2">Multi-pass membrane protein</topology>
    </subcellularLocation>
</comment>
<evidence type="ECO:0000313" key="14">
    <source>
        <dbReference type="Proteomes" id="UP000184267"/>
    </source>
</evidence>
<proteinExistence type="inferred from homology"/>
<dbReference type="OrthoDB" id="166803at2759"/>
<evidence type="ECO:0000313" key="13">
    <source>
        <dbReference type="EMBL" id="OJT05831.1"/>
    </source>
</evidence>
<feature type="region of interest" description="Disordered" evidence="10">
    <location>
        <begin position="283"/>
        <end position="304"/>
    </location>
</feature>
<feature type="region of interest" description="Disordered" evidence="10">
    <location>
        <begin position="1"/>
        <end position="32"/>
    </location>
</feature>
<feature type="transmembrane region" description="Helical" evidence="11">
    <location>
        <begin position="192"/>
        <end position="213"/>
    </location>
</feature>
<feature type="domain" description="VTT" evidence="12">
    <location>
        <begin position="112"/>
        <end position="225"/>
    </location>
</feature>
<keyword evidence="14" id="KW-1185">Reference proteome</keyword>
<dbReference type="InterPro" id="IPR051076">
    <property type="entry name" value="Golgi_membrane_TVP38/TMEM64"/>
</dbReference>
<dbReference type="GO" id="GO:0000139">
    <property type="term" value="C:Golgi membrane"/>
    <property type="evidence" value="ECO:0007669"/>
    <property type="project" value="UniProtKB-SubCell"/>
</dbReference>
<reference evidence="13 14" key="1">
    <citation type="submission" date="2016-10" db="EMBL/GenBank/DDBJ databases">
        <title>Genome sequence of the basidiomycete white-rot fungus Trametes pubescens.</title>
        <authorList>
            <person name="Makela M.R."/>
            <person name="Granchi Z."/>
            <person name="Peng M."/>
            <person name="De Vries R.P."/>
            <person name="Grigoriev I."/>
            <person name="Riley R."/>
            <person name="Hilden K."/>
        </authorList>
    </citation>
    <scope>NUCLEOTIDE SEQUENCE [LARGE SCALE GENOMIC DNA]</scope>
    <source>
        <strain evidence="13 14">FBCC735</strain>
    </source>
</reference>
<feature type="transmembrane region" description="Helical" evidence="11">
    <location>
        <begin position="123"/>
        <end position="146"/>
    </location>
</feature>
<evidence type="ECO:0000256" key="11">
    <source>
        <dbReference type="SAM" id="Phobius"/>
    </source>
</evidence>
<keyword evidence="6 11" id="KW-0812">Transmembrane</keyword>
<evidence type="ECO:0000259" key="12">
    <source>
        <dbReference type="Pfam" id="PF09335"/>
    </source>
</evidence>
<dbReference type="EMBL" id="MNAD01001375">
    <property type="protein sequence ID" value="OJT05831.1"/>
    <property type="molecule type" value="Genomic_DNA"/>
</dbReference>
<keyword evidence="9 11" id="KW-0472">Membrane</keyword>
<dbReference type="AlphaFoldDB" id="A0A1M2VDU4"/>
<evidence type="ECO:0000256" key="8">
    <source>
        <dbReference type="ARBA" id="ARBA00023034"/>
    </source>
</evidence>
<dbReference type="InterPro" id="IPR032816">
    <property type="entry name" value="VTT_dom"/>
</dbReference>
<dbReference type="Proteomes" id="UP000184267">
    <property type="component" value="Unassembled WGS sequence"/>
</dbReference>
<evidence type="ECO:0000256" key="3">
    <source>
        <dbReference type="ARBA" id="ARBA00008640"/>
    </source>
</evidence>
<feature type="transmembrane region" description="Helical" evidence="11">
    <location>
        <begin position="233"/>
        <end position="256"/>
    </location>
</feature>
<keyword evidence="8" id="KW-0333">Golgi apparatus</keyword>
<evidence type="ECO:0000256" key="4">
    <source>
        <dbReference type="ARBA" id="ARBA00013533"/>
    </source>
</evidence>
<dbReference type="OMA" id="WRECMSK"/>
<protein>
    <recommendedName>
        <fullName evidence="4">Golgi apparatus membrane protein TVP38</fullName>
    </recommendedName>
    <alternativeName>
        <fullName evidence="5">Golgi apparatus membrane protein tvp38</fullName>
    </alternativeName>
</protein>
<evidence type="ECO:0000256" key="2">
    <source>
        <dbReference type="ARBA" id="ARBA00004653"/>
    </source>
</evidence>
<comment type="function">
    <text evidence="1">Golgi membrane protein involved in vesicular trafficking and spindle migration.</text>
</comment>
<evidence type="ECO:0000256" key="10">
    <source>
        <dbReference type="SAM" id="MobiDB-lite"/>
    </source>
</evidence>
<organism evidence="13 14">
    <name type="scientific">Trametes pubescens</name>
    <name type="common">White-rot fungus</name>
    <dbReference type="NCBI Taxonomy" id="154538"/>
    <lineage>
        <taxon>Eukaryota</taxon>
        <taxon>Fungi</taxon>
        <taxon>Dikarya</taxon>
        <taxon>Basidiomycota</taxon>
        <taxon>Agaricomycotina</taxon>
        <taxon>Agaricomycetes</taxon>
        <taxon>Polyporales</taxon>
        <taxon>Polyporaceae</taxon>
        <taxon>Trametes</taxon>
    </lineage>
</organism>
<comment type="caution">
    <text evidence="13">The sequence shown here is derived from an EMBL/GenBank/DDBJ whole genome shotgun (WGS) entry which is preliminary data.</text>
</comment>
<comment type="similarity">
    <text evidence="3">Belongs to the TVP38/TMEM64 family.</text>
</comment>
<evidence type="ECO:0000256" key="7">
    <source>
        <dbReference type="ARBA" id="ARBA00022989"/>
    </source>
</evidence>